<comment type="similarity">
    <text evidence="1 3">Belongs to the type-B carboxylesterase/lipase family.</text>
</comment>
<evidence type="ECO:0000256" key="2">
    <source>
        <dbReference type="ARBA" id="ARBA00022801"/>
    </source>
</evidence>
<accession>A0A162YH98</accession>
<protein>
    <recommendedName>
        <fullName evidence="3">Carboxylic ester hydrolase</fullName>
        <ecNumber evidence="3">3.1.1.-</ecNumber>
    </recommendedName>
</protein>
<dbReference type="ESTHER" id="didra-a0a162yh98">
    <property type="family name" value="Fungal_carboxylesterase_lipase"/>
</dbReference>
<dbReference type="InterPro" id="IPR019826">
    <property type="entry name" value="Carboxylesterase_B_AS"/>
</dbReference>
<dbReference type="InterPro" id="IPR050309">
    <property type="entry name" value="Type-B_Carboxylest/Lipase"/>
</dbReference>
<keyword evidence="5" id="KW-1185">Reference proteome</keyword>
<dbReference type="OrthoDB" id="408631at2759"/>
<dbReference type="Gene3D" id="3.40.50.1820">
    <property type="entry name" value="alpha/beta hydrolase"/>
    <property type="match status" value="1"/>
</dbReference>
<dbReference type="AlphaFoldDB" id="A0A162YH98"/>
<evidence type="ECO:0000313" key="5">
    <source>
        <dbReference type="Proteomes" id="UP000076837"/>
    </source>
</evidence>
<dbReference type="Proteomes" id="UP000076837">
    <property type="component" value="Unassembled WGS sequence"/>
</dbReference>
<name>A0A162YH98_DIDRA</name>
<dbReference type="EMBL" id="JYNV01000287">
    <property type="protein sequence ID" value="KZM20040.1"/>
    <property type="molecule type" value="Genomic_DNA"/>
</dbReference>
<dbReference type="FunFam" id="3.40.50.1820:FF:000499">
    <property type="entry name" value="Carboxylic ester hydrolase"/>
    <property type="match status" value="1"/>
</dbReference>
<dbReference type="PANTHER" id="PTHR11559">
    <property type="entry name" value="CARBOXYLESTERASE"/>
    <property type="match status" value="1"/>
</dbReference>
<evidence type="ECO:0000313" key="4">
    <source>
        <dbReference type="EMBL" id="KZM20040.1"/>
    </source>
</evidence>
<reference evidence="4 5" key="1">
    <citation type="journal article" date="2016" name="Sci. Rep.">
        <title>Draft genome sequencing and secretome analysis of fungal phytopathogen Ascochyta rabiei provides insight into the necrotrophic effector repertoire.</title>
        <authorList>
            <person name="Verma S."/>
            <person name="Gazara R.K."/>
            <person name="Nizam S."/>
            <person name="Parween S."/>
            <person name="Chattopadhyay D."/>
            <person name="Verma P.K."/>
        </authorList>
    </citation>
    <scope>NUCLEOTIDE SEQUENCE [LARGE SCALE GENOMIC DNA]</scope>
    <source>
        <strain evidence="4 5">ArDII</strain>
    </source>
</reference>
<feature type="signal peptide" evidence="3">
    <location>
        <begin position="1"/>
        <end position="16"/>
    </location>
</feature>
<evidence type="ECO:0000256" key="3">
    <source>
        <dbReference type="RuleBase" id="RU361235"/>
    </source>
</evidence>
<keyword evidence="3" id="KW-0732">Signal</keyword>
<comment type="caution">
    <text evidence="4">The sequence shown here is derived from an EMBL/GenBank/DDBJ whole genome shotgun (WGS) entry which is preliminary data.</text>
</comment>
<dbReference type="InterPro" id="IPR002018">
    <property type="entry name" value="CarbesteraseB"/>
</dbReference>
<gene>
    <name evidence="4" type="ORF">ST47_g8807</name>
</gene>
<sequence>MLRLFGAAALLGAAFAQNSSAALPTVDLGYEIYRAATFNSTGGFYNFSNIRYAAPPVGDLRFAPPQAPAENRSAINTGSISRICPQAGPAWSAQATQFLTSVILGTSYNTSTNYVPSGANSSSPVPAADPSESEDCLFLDVFVPEDVLAKAGKGYGAPVLVWIYGGGYTGGNKNNNPAGLIAASGNSTNGDVIYVSLNYRLGALGWQAGPSFQAEGGTSNLGLYDQRFALEWVQQYIHLFGGDKNRVTVFGESAGGGSIIHQITAYGGLKGKAPFQQAIPQSPGWQPVQSNVQLEDTYRKFLNLTNTTSLAELRALPSEVVMRANAQQVAYDTAWGQFAYGPSVDGNFVPLQPGQLLAQGRFDKDVNVMVGHNANEGPLFTAPSIQSDAALRRQLNTAYPYMPNSSVDYITNVLYPSVFNGSYPYTTQYQRASLVIAEGVFTCNTYFLSKAYNNETYSYLFAVPPAFHGFDVAYTYYTGGATSLLPTGVTNRTVAIALQEFIASFAEDGAPEAPGITKFDMYGENASVLRLNITGTGEIRDSNANARCDWWQLALVS</sequence>
<dbReference type="Pfam" id="PF00135">
    <property type="entry name" value="COesterase"/>
    <property type="match status" value="1"/>
</dbReference>
<feature type="chain" id="PRO_5041745764" description="Carboxylic ester hydrolase" evidence="3">
    <location>
        <begin position="17"/>
        <end position="557"/>
    </location>
</feature>
<dbReference type="EC" id="3.1.1.-" evidence="3"/>
<dbReference type="GO" id="GO:0016787">
    <property type="term" value="F:hydrolase activity"/>
    <property type="evidence" value="ECO:0007669"/>
    <property type="project" value="UniProtKB-KW"/>
</dbReference>
<proteinExistence type="inferred from homology"/>
<dbReference type="STRING" id="5454.A0A162YH98"/>
<keyword evidence="2 3" id="KW-0378">Hydrolase</keyword>
<dbReference type="SUPFAM" id="SSF53474">
    <property type="entry name" value="alpha/beta-Hydrolases"/>
    <property type="match status" value="1"/>
</dbReference>
<dbReference type="InterPro" id="IPR019819">
    <property type="entry name" value="Carboxylesterase_B_CS"/>
</dbReference>
<dbReference type="InterPro" id="IPR029058">
    <property type="entry name" value="AB_hydrolase_fold"/>
</dbReference>
<dbReference type="PROSITE" id="PS00122">
    <property type="entry name" value="CARBOXYLESTERASE_B_1"/>
    <property type="match status" value="1"/>
</dbReference>
<evidence type="ECO:0000256" key="1">
    <source>
        <dbReference type="ARBA" id="ARBA00005964"/>
    </source>
</evidence>
<organism evidence="4 5">
    <name type="scientific">Didymella rabiei</name>
    <name type="common">Chickpea ascochyta blight fungus</name>
    <name type="synonym">Mycosphaerella rabiei</name>
    <dbReference type="NCBI Taxonomy" id="5454"/>
    <lineage>
        <taxon>Eukaryota</taxon>
        <taxon>Fungi</taxon>
        <taxon>Dikarya</taxon>
        <taxon>Ascomycota</taxon>
        <taxon>Pezizomycotina</taxon>
        <taxon>Dothideomycetes</taxon>
        <taxon>Pleosporomycetidae</taxon>
        <taxon>Pleosporales</taxon>
        <taxon>Pleosporineae</taxon>
        <taxon>Didymellaceae</taxon>
        <taxon>Ascochyta</taxon>
    </lineage>
</organism>
<dbReference type="PROSITE" id="PS00941">
    <property type="entry name" value="CARBOXYLESTERASE_B_2"/>
    <property type="match status" value="1"/>
</dbReference>